<evidence type="ECO:0000256" key="3">
    <source>
        <dbReference type="ARBA" id="ARBA00020392"/>
    </source>
</evidence>
<dbReference type="GO" id="GO:0044781">
    <property type="term" value="P:bacterial-type flagellum organization"/>
    <property type="evidence" value="ECO:0007669"/>
    <property type="project" value="UniProtKB-KW"/>
</dbReference>
<dbReference type="Pfam" id="PF02050">
    <property type="entry name" value="FliJ"/>
    <property type="match status" value="1"/>
</dbReference>
<dbReference type="GO" id="GO:0015031">
    <property type="term" value="P:protein transport"/>
    <property type="evidence" value="ECO:0007669"/>
    <property type="project" value="UniProtKB-KW"/>
</dbReference>
<keyword evidence="7" id="KW-1005">Bacterial flagellum biogenesis</keyword>
<name>A0A0F5PP83_9THEO</name>
<evidence type="ECO:0000256" key="6">
    <source>
        <dbReference type="ARBA" id="ARBA00022500"/>
    </source>
</evidence>
<dbReference type="GO" id="GO:0071973">
    <property type="term" value="P:bacterial-type flagellum-dependent cell motility"/>
    <property type="evidence" value="ECO:0007669"/>
    <property type="project" value="InterPro"/>
</dbReference>
<evidence type="ECO:0000256" key="8">
    <source>
        <dbReference type="ARBA" id="ARBA00022927"/>
    </source>
</evidence>
<comment type="subcellular location">
    <subcellularLocation>
        <location evidence="1">Cell membrane</location>
        <topology evidence="1">Peripheral membrane protein</topology>
        <orientation evidence="1">Cytoplasmic side</orientation>
    </subcellularLocation>
</comment>
<reference evidence="12 13" key="2">
    <citation type="journal article" date="2015" name="BMC Genomics">
        <title>Analysis of three genomes within the thermophilic bacterial species Caldanaerobacter subterraneus with a focus on carbon monoxide dehydrogenase evolution and hydrolase diversity.</title>
        <authorList>
            <person name="Sant'Anna F.H."/>
            <person name="Lebedinsky A.V."/>
            <person name="Sokolova T.G."/>
            <person name="Robb F.T."/>
            <person name="Gonzalez J.M."/>
        </authorList>
    </citation>
    <scope>NUCLEOTIDE SEQUENCE [LARGE SCALE GENOMIC DNA]</scope>
    <source>
        <strain evidence="12 13">DSM 12653</strain>
    </source>
</reference>
<keyword evidence="8" id="KW-0653">Protein transport</keyword>
<evidence type="ECO:0000256" key="2">
    <source>
        <dbReference type="ARBA" id="ARBA00010004"/>
    </source>
</evidence>
<keyword evidence="10" id="KW-1006">Bacterial flagellum protein export</keyword>
<evidence type="ECO:0000256" key="4">
    <source>
        <dbReference type="ARBA" id="ARBA00022448"/>
    </source>
</evidence>
<dbReference type="NCBIfam" id="TIGR02473">
    <property type="entry name" value="flagell_FliJ"/>
    <property type="match status" value="1"/>
</dbReference>
<evidence type="ECO:0000256" key="11">
    <source>
        <dbReference type="SAM" id="Coils"/>
    </source>
</evidence>
<organism evidence="12 13">
    <name type="scientific">Caldanaerobacter subterraneus subsp. pacificus DSM 12653</name>
    <dbReference type="NCBI Taxonomy" id="391606"/>
    <lineage>
        <taxon>Bacteria</taxon>
        <taxon>Bacillati</taxon>
        <taxon>Bacillota</taxon>
        <taxon>Clostridia</taxon>
        <taxon>Thermoanaerobacterales</taxon>
        <taxon>Thermoanaerobacteraceae</taxon>
        <taxon>Caldanaerobacter</taxon>
    </lineage>
</organism>
<protein>
    <recommendedName>
        <fullName evidence="3">Flagellar FliJ protein</fullName>
    </recommendedName>
</protein>
<evidence type="ECO:0000313" key="13">
    <source>
        <dbReference type="Proteomes" id="UP000010146"/>
    </source>
</evidence>
<reference evidence="13" key="3">
    <citation type="submission" date="2015-02" db="EMBL/GenBank/DDBJ databases">
        <title>Genome analysis of three genomes within the thermophilic hydrogenogenic bacterial species Caldanaerobacter subterraneus.</title>
        <authorList>
            <person name="Sant'Anna F.H."/>
            <person name="Lebedinsky A."/>
            <person name="Sokolova T."/>
            <person name="Robb F.T."/>
            <person name="Gonzalez J.M."/>
        </authorList>
    </citation>
    <scope>NUCLEOTIDE SEQUENCE [LARGE SCALE GENOMIC DNA]</scope>
    <source>
        <strain evidence="13">DSM 12653</strain>
    </source>
</reference>
<evidence type="ECO:0000313" key="12">
    <source>
        <dbReference type="EMBL" id="KKC29639.1"/>
    </source>
</evidence>
<keyword evidence="11" id="KW-0175">Coiled coil</keyword>
<proteinExistence type="inferred from homology"/>
<dbReference type="Gene3D" id="1.10.287.1700">
    <property type="match status" value="1"/>
</dbReference>
<keyword evidence="6" id="KW-0145">Chemotaxis</keyword>
<reference evidence="12 13" key="1">
    <citation type="submission" date="2008-07" db="EMBL/GenBank/DDBJ databases">
        <authorList>
            <person name="Gonzalez J."/>
            <person name="Sokolova T."/>
            <person name="Ferriera S."/>
            <person name="Johnson J."/>
            <person name="Kravitz S."/>
            <person name="Beeson K."/>
            <person name="Sutton G."/>
            <person name="Rogers Y.-H."/>
            <person name="Friedman R."/>
            <person name="Frazier M."/>
            <person name="Venter J.C."/>
        </authorList>
    </citation>
    <scope>NUCLEOTIDE SEQUENCE [LARGE SCALE GENOMIC DNA]</scope>
    <source>
        <strain evidence="12 13">DSM 12653</strain>
    </source>
</reference>
<keyword evidence="9" id="KW-0472">Membrane</keyword>
<accession>A0A0F5PP83</accession>
<evidence type="ECO:0000256" key="1">
    <source>
        <dbReference type="ARBA" id="ARBA00004413"/>
    </source>
</evidence>
<gene>
    <name evidence="12" type="ORF">CDSM653_01358</name>
</gene>
<feature type="coiled-coil region" evidence="11">
    <location>
        <begin position="90"/>
        <end position="120"/>
    </location>
</feature>
<comment type="similarity">
    <text evidence="2">Belongs to the FliJ family.</text>
</comment>
<keyword evidence="4" id="KW-0813">Transport</keyword>
<dbReference type="InterPro" id="IPR012823">
    <property type="entry name" value="Flagell_FliJ"/>
</dbReference>
<dbReference type="GO" id="GO:0005886">
    <property type="term" value="C:plasma membrane"/>
    <property type="evidence" value="ECO:0007669"/>
    <property type="project" value="UniProtKB-SubCell"/>
</dbReference>
<dbReference type="GO" id="GO:0009288">
    <property type="term" value="C:bacterial-type flagellum"/>
    <property type="evidence" value="ECO:0007669"/>
    <property type="project" value="InterPro"/>
</dbReference>
<feature type="coiled-coil region" evidence="11">
    <location>
        <begin position="18"/>
        <end position="62"/>
    </location>
</feature>
<evidence type="ECO:0000256" key="10">
    <source>
        <dbReference type="ARBA" id="ARBA00023225"/>
    </source>
</evidence>
<comment type="caution">
    <text evidence="12">The sequence shown here is derived from an EMBL/GenBank/DDBJ whole genome shotgun (WGS) entry which is preliminary data.</text>
</comment>
<dbReference type="AlphaFoldDB" id="A0A0F5PP83"/>
<keyword evidence="5" id="KW-1003">Cell membrane</keyword>
<dbReference type="Proteomes" id="UP000010146">
    <property type="component" value="Unassembled WGS sequence"/>
</dbReference>
<sequence length="149" mass="18019">MRMKKFEFTLQSVLNLKEQSEKIEKENLAKIMKEIEREREKLENLKKHLQEVTKRAKEEVEEGTLMYKLAETEAYIMKIREMIEKQANYILKLEKEAEKIREGLLKVSKEKKALENLKERQFAEYLYLLNLEQTRMIDEHVSYKVAKSY</sequence>
<dbReference type="GO" id="GO:0006935">
    <property type="term" value="P:chemotaxis"/>
    <property type="evidence" value="ECO:0007669"/>
    <property type="project" value="UniProtKB-KW"/>
</dbReference>
<evidence type="ECO:0000256" key="7">
    <source>
        <dbReference type="ARBA" id="ARBA00022795"/>
    </source>
</evidence>
<evidence type="ECO:0000256" key="9">
    <source>
        <dbReference type="ARBA" id="ARBA00023136"/>
    </source>
</evidence>
<dbReference type="EMBL" id="ABXP02000075">
    <property type="protein sequence ID" value="KKC29639.1"/>
    <property type="molecule type" value="Genomic_DNA"/>
</dbReference>
<evidence type="ECO:0000256" key="5">
    <source>
        <dbReference type="ARBA" id="ARBA00022475"/>
    </source>
</evidence>
<dbReference type="InterPro" id="IPR053716">
    <property type="entry name" value="Flag_assembly_chemotaxis_eff"/>
</dbReference>